<evidence type="ECO:0000256" key="1">
    <source>
        <dbReference type="SAM" id="Coils"/>
    </source>
</evidence>
<proteinExistence type="predicted"/>
<dbReference type="Proteomes" id="UP001651158">
    <property type="component" value="Unassembled WGS sequence"/>
</dbReference>
<organism evidence="2 3">
    <name type="scientific">Taenia crassiceps</name>
    <dbReference type="NCBI Taxonomy" id="6207"/>
    <lineage>
        <taxon>Eukaryota</taxon>
        <taxon>Metazoa</taxon>
        <taxon>Spiralia</taxon>
        <taxon>Lophotrochozoa</taxon>
        <taxon>Platyhelminthes</taxon>
        <taxon>Cestoda</taxon>
        <taxon>Eucestoda</taxon>
        <taxon>Cyclophyllidea</taxon>
        <taxon>Taeniidae</taxon>
        <taxon>Taenia</taxon>
    </lineage>
</organism>
<keyword evidence="1" id="KW-0175">Coiled coil</keyword>
<gene>
    <name evidence="2" type="ORF">TcWFU_002052</name>
</gene>
<evidence type="ECO:0008006" key="4">
    <source>
        <dbReference type="Google" id="ProtNLM"/>
    </source>
</evidence>
<feature type="coiled-coil region" evidence="1">
    <location>
        <begin position="269"/>
        <end position="341"/>
    </location>
</feature>
<dbReference type="EMBL" id="JAKROA010000004">
    <property type="protein sequence ID" value="KAL5107423.1"/>
    <property type="molecule type" value="Genomic_DNA"/>
</dbReference>
<evidence type="ECO:0000313" key="2">
    <source>
        <dbReference type="EMBL" id="KAL5107423.1"/>
    </source>
</evidence>
<dbReference type="SUPFAM" id="SSF52540">
    <property type="entry name" value="P-loop containing nucleoside triphosphate hydrolases"/>
    <property type="match status" value="1"/>
</dbReference>
<sequence length="688" mass="77851">MEEAHSTKAPSCVPLLQAIRVVKSTDSPSVERRDASYQDSATGFNTTTNFAEISDHLRSKYAQLYTDLLACYQFLKLENAKLLQLIHGNQRPESPLRRIEKLLNELSFKIATAKDMHERHAIEEGSVEGRQAFLAKRWKRRYYALLELTECYLNLLKNKSALEEEELKSNEKRNDLRLLNELIRSFDNIMGPWIVDKNKTKISEDMPLQDLSCGEPVLVNAHNYSGYAANDLVVPLSSAFLMDVLSNHKLCTQKIKQLSELKPQILHVFHKEKERRDQLKRQCAHLRDELNALRRHYAAACEQLKNLGSAQDDDTQRVVSLAELATGRKEEEEEGAEKEEESCMNKDEVTETVSGVKELCKDKKKLISQICAIQSALKEEDVQLTLIMKRLQQVTGTVHAFARLINDKPKGCNIKLISQNKLLVNFKDCFILDGIRKAKEGNDALYSDLSGLVTNCLQDGPVTTVTLGPGAEDLLLSDTEGLALLEVRHLICHFETLTSTDFYLYAFAVTCTYNSIINLVEEHPAAKPIHYGHSDPDFMEMSKICVRIKNTDGFVSFLCWLNENKGTRKKGQVALLLRLVGQDRIQKTVTHASWLCFYPLFSSVERDAMASLFQALQKRVRLDVAETPFTQMIQKSLIGRTRTIIVLNVDFDGEQTSETTANLTFANDAVKATTEAAEQLAERIIPHI</sequence>
<accession>A0ABR4QDM4</accession>
<feature type="coiled-coil region" evidence="1">
    <location>
        <begin position="153"/>
        <end position="182"/>
    </location>
</feature>
<reference evidence="2 3" key="1">
    <citation type="journal article" date="2022" name="Front. Cell. Infect. Microbiol.">
        <title>The Genomes of Two Strains of Taenia crassiceps the Animal Model for the Study of Human Cysticercosis.</title>
        <authorList>
            <person name="Bobes R.J."/>
            <person name="Estrada K."/>
            <person name="Rios-Valencia D.G."/>
            <person name="Calderon-Gallegos A."/>
            <person name="de la Torre P."/>
            <person name="Carrero J.C."/>
            <person name="Sanchez-Flores A."/>
            <person name="Laclette J.P."/>
        </authorList>
    </citation>
    <scope>NUCLEOTIDE SEQUENCE [LARGE SCALE GENOMIC DNA]</scope>
    <source>
        <strain evidence="2">WFUcys</strain>
    </source>
</reference>
<protein>
    <recommendedName>
        <fullName evidence="4">Kinesin motor domain-containing protein</fullName>
    </recommendedName>
</protein>
<name>A0ABR4QDM4_9CEST</name>
<keyword evidence="3" id="KW-1185">Reference proteome</keyword>
<comment type="caution">
    <text evidence="2">The sequence shown here is derived from an EMBL/GenBank/DDBJ whole genome shotgun (WGS) entry which is preliminary data.</text>
</comment>
<dbReference type="InterPro" id="IPR027417">
    <property type="entry name" value="P-loop_NTPase"/>
</dbReference>
<evidence type="ECO:0000313" key="3">
    <source>
        <dbReference type="Proteomes" id="UP001651158"/>
    </source>
</evidence>